<feature type="compositionally biased region" description="Polar residues" evidence="1">
    <location>
        <begin position="404"/>
        <end position="413"/>
    </location>
</feature>
<dbReference type="GeneID" id="109580417"/>
<dbReference type="RefSeq" id="XP_019849064.1">
    <property type="nucleotide sequence ID" value="XM_019993505.1"/>
</dbReference>
<dbReference type="KEGG" id="aqu:109580417"/>
<dbReference type="EnsemblMetazoa" id="XM_019993505.1">
    <property type="protein sequence ID" value="XP_019849064.1"/>
    <property type="gene ID" value="LOC109580417"/>
</dbReference>
<sequence>MASGEENAFVSSTKELKVLRRNASKLQRTISDHRLLSMDLYSAELISLTTLQKVNVPVTTPDAQSYEIINNLIRAVVVDPDNFHKLLQVLEDHPPLLTAVAKEMKEEYDSCEFECTSPLKQPEISNDQQKKIITIDGRTIQRGYDRMRGKLAELVFDFQKVVEKSTVNIEDLKQYVILYHPDEQYRDELRKARDINAVFAVIRSKFCSLFNYTVLLRIAEKFNLPDGFEVIQRYEAEEENYRRILSSSALADELQKENELLHQNLSHTKAIILRLQRWSRPPALTVDEFHEVIKDIFADLGDLLHLLKVEAGSIIITMCAPERVTGTLIALAKRKIAYLKDIGVTWLTIGNTLIINDIEDTEELSHDVMEQEIEDKPSSPSPIKENSSDNVNQLPSSPIGAVTGTVSQLSRPTVQAVADDGGDDTDQGMGTDSATPIYTPTWRNYPFTPREVMIIGSFGDHNNWLEQQSIVSPKILTKELSDEWRKEETEKIADLYSKNPEKYHIKSVHYNIPGEERTKEYYIEAIKKFFINCTQPGANIDYTGHGEKDTGNWCFKDGVISFNDIFELYINYFKGKSLSITSDCSYSGNWINECGKRLDEMNVPSCGHHTRQQGLLFKISTSCEPNEEATALCYVNEANAYSEADKTVVLWYGKTLTSGQKTMLNDFRDIRCSKPANESCEADTDCTWNDYLSNKYHLVYKVCGKDKGYAAWHYVLVDEEKFVDFKAQVATGSIDLSKYGKILESGWGKDPPEDIERKVNLRFGKLLKPL</sequence>
<keyword evidence="3" id="KW-1185">Reference proteome</keyword>
<reference evidence="2" key="2">
    <citation type="submission" date="2024-06" db="UniProtKB">
        <authorList>
            <consortium name="EnsemblMetazoa"/>
        </authorList>
    </citation>
    <scope>IDENTIFICATION</scope>
</reference>
<reference evidence="3" key="1">
    <citation type="journal article" date="2010" name="Nature">
        <title>The Amphimedon queenslandica genome and the evolution of animal complexity.</title>
        <authorList>
            <person name="Srivastava M."/>
            <person name="Simakov O."/>
            <person name="Chapman J."/>
            <person name="Fahey B."/>
            <person name="Gauthier M.E."/>
            <person name="Mitros T."/>
            <person name="Richards G.S."/>
            <person name="Conaco C."/>
            <person name="Dacre M."/>
            <person name="Hellsten U."/>
            <person name="Larroux C."/>
            <person name="Putnam N.H."/>
            <person name="Stanke M."/>
            <person name="Adamska M."/>
            <person name="Darling A."/>
            <person name="Degnan S.M."/>
            <person name="Oakley T.H."/>
            <person name="Plachetzki D.C."/>
            <person name="Zhai Y."/>
            <person name="Adamski M."/>
            <person name="Calcino A."/>
            <person name="Cummins S.F."/>
            <person name="Goodstein D.M."/>
            <person name="Harris C."/>
            <person name="Jackson D.J."/>
            <person name="Leys S.P."/>
            <person name="Shu S."/>
            <person name="Woodcroft B.J."/>
            <person name="Vervoort M."/>
            <person name="Kosik K.S."/>
            <person name="Manning G."/>
            <person name="Degnan B.M."/>
            <person name="Rokhsar D.S."/>
        </authorList>
    </citation>
    <scope>NUCLEOTIDE SEQUENCE [LARGE SCALE GENOMIC DNA]</scope>
</reference>
<accession>A0AAN0IWB2</accession>
<evidence type="ECO:0000313" key="3">
    <source>
        <dbReference type="Proteomes" id="UP000007879"/>
    </source>
</evidence>
<organism evidence="2 3">
    <name type="scientific">Amphimedon queenslandica</name>
    <name type="common">Sponge</name>
    <dbReference type="NCBI Taxonomy" id="400682"/>
    <lineage>
        <taxon>Eukaryota</taxon>
        <taxon>Metazoa</taxon>
        <taxon>Porifera</taxon>
        <taxon>Demospongiae</taxon>
        <taxon>Heteroscleromorpha</taxon>
        <taxon>Haplosclerida</taxon>
        <taxon>Niphatidae</taxon>
        <taxon>Amphimedon</taxon>
    </lineage>
</organism>
<protein>
    <submittedName>
        <fullName evidence="2">Uncharacterized protein</fullName>
    </submittedName>
</protein>
<feature type="compositionally biased region" description="Polar residues" evidence="1">
    <location>
        <begin position="384"/>
        <end position="396"/>
    </location>
</feature>
<feature type="region of interest" description="Disordered" evidence="1">
    <location>
        <begin position="371"/>
        <end position="435"/>
    </location>
</feature>
<evidence type="ECO:0000256" key="1">
    <source>
        <dbReference type="SAM" id="MobiDB-lite"/>
    </source>
</evidence>
<name>A0AAN0IWB2_AMPQE</name>
<dbReference type="AlphaFoldDB" id="A0AAN0IWB2"/>
<proteinExistence type="predicted"/>
<evidence type="ECO:0000313" key="2">
    <source>
        <dbReference type="EnsemblMetazoa" id="XP_019849064.1"/>
    </source>
</evidence>
<dbReference type="Proteomes" id="UP000007879">
    <property type="component" value="Unassembled WGS sequence"/>
</dbReference>